<organism evidence="1 2">
    <name type="scientific">Pedobacter planticolens</name>
    <dbReference type="NCBI Taxonomy" id="2679964"/>
    <lineage>
        <taxon>Bacteria</taxon>
        <taxon>Pseudomonadati</taxon>
        <taxon>Bacteroidota</taxon>
        <taxon>Sphingobacteriia</taxon>
        <taxon>Sphingobacteriales</taxon>
        <taxon>Sphingobacteriaceae</taxon>
        <taxon>Pedobacter</taxon>
    </lineage>
</organism>
<accession>A0A923DZ28</accession>
<evidence type="ECO:0000313" key="2">
    <source>
        <dbReference type="Proteomes" id="UP000601055"/>
    </source>
</evidence>
<evidence type="ECO:0000313" key="1">
    <source>
        <dbReference type="EMBL" id="MBB2145765.1"/>
    </source>
</evidence>
<dbReference type="RefSeq" id="WP_182922456.1">
    <property type="nucleotide sequence ID" value="NZ_WNXD01000002.1"/>
</dbReference>
<protein>
    <submittedName>
        <fullName evidence="1">TerB family tellurite resistance protein</fullName>
    </submittedName>
</protein>
<comment type="caution">
    <text evidence="1">The sequence shown here is derived from an EMBL/GenBank/DDBJ whole genome shotgun (WGS) entry which is preliminary data.</text>
</comment>
<sequence length="209" mass="23823">MKRIRKIGFLGALLFLLCGGVCFGQSSEATQLLLNVEKLSQLKNILSDMKKGYTIVSSGYRSVKNIAEGSFSLHEVFLDGLMLVSPEVKKYARVADIISYQKNIVSEYKRALKGFRAADVFSADELSYVSLVYENLFDQSLQNLDDLAMVITSSKLRMSDDERLRAIDRIFLDTQDKLMFLRNFNSEANMLLLQKKKQKKEISQFKGLY</sequence>
<reference evidence="1" key="1">
    <citation type="submission" date="2019-11" db="EMBL/GenBank/DDBJ databases">
        <title>Description of Pedobacter sp. LMG 31464T.</title>
        <authorList>
            <person name="Carlier A."/>
            <person name="Qi S."/>
            <person name="Vandamme P."/>
        </authorList>
    </citation>
    <scope>NUCLEOTIDE SEQUENCE</scope>
    <source>
        <strain evidence="1">LMG 31464</strain>
    </source>
</reference>
<dbReference type="Proteomes" id="UP000601055">
    <property type="component" value="Unassembled WGS sequence"/>
</dbReference>
<proteinExistence type="predicted"/>
<gene>
    <name evidence="1" type="ORF">GM921_09725</name>
</gene>
<keyword evidence="2" id="KW-1185">Reference proteome</keyword>
<dbReference type="EMBL" id="WNXD01000002">
    <property type="protein sequence ID" value="MBB2145765.1"/>
    <property type="molecule type" value="Genomic_DNA"/>
</dbReference>
<name>A0A923DZ28_9SPHI</name>
<dbReference type="AlphaFoldDB" id="A0A923DZ28"/>